<dbReference type="InterPro" id="IPR036188">
    <property type="entry name" value="FAD/NAD-bd_sf"/>
</dbReference>
<comment type="similarity">
    <text evidence="2">Belongs to the flavin monoamine oxidase family.</text>
</comment>
<dbReference type="InterPro" id="IPR006311">
    <property type="entry name" value="TAT_signal"/>
</dbReference>
<dbReference type="Gene3D" id="1.10.405.10">
    <property type="entry name" value="Guanine Nucleotide Dissociation Inhibitor, domain 1"/>
    <property type="match status" value="1"/>
</dbReference>
<dbReference type="Gene3D" id="3.90.660.10">
    <property type="match status" value="1"/>
</dbReference>
<dbReference type="PANTHER" id="PTHR43563:SF1">
    <property type="entry name" value="AMINE OXIDASE [FLAVIN-CONTAINING] B"/>
    <property type="match status" value="1"/>
</dbReference>
<dbReference type="PROSITE" id="PS51318">
    <property type="entry name" value="TAT"/>
    <property type="match status" value="1"/>
</dbReference>
<dbReference type="EMBL" id="CP060719">
    <property type="protein sequence ID" value="QNN70560.1"/>
    <property type="molecule type" value="Genomic_DNA"/>
</dbReference>
<dbReference type="AlphaFoldDB" id="A0A7G9SRT5"/>
<accession>A0A7G9SRT5</accession>
<dbReference type="Proteomes" id="UP000515804">
    <property type="component" value="Chromosome"/>
</dbReference>
<dbReference type="Pfam" id="PF01593">
    <property type="entry name" value="Amino_oxidase"/>
    <property type="match status" value="1"/>
</dbReference>
<dbReference type="KEGG" id="tcn:H9L16_02740"/>
<evidence type="ECO:0000256" key="3">
    <source>
        <dbReference type="ARBA" id="ARBA00023002"/>
    </source>
</evidence>
<organism evidence="6 7">
    <name type="scientific">Thermomonas carbonis</name>
    <dbReference type="NCBI Taxonomy" id="1463158"/>
    <lineage>
        <taxon>Bacteria</taxon>
        <taxon>Pseudomonadati</taxon>
        <taxon>Pseudomonadota</taxon>
        <taxon>Gammaproteobacteria</taxon>
        <taxon>Lysobacterales</taxon>
        <taxon>Lysobacteraceae</taxon>
        <taxon>Thermomonas</taxon>
    </lineage>
</organism>
<evidence type="ECO:0000256" key="2">
    <source>
        <dbReference type="ARBA" id="ARBA00005995"/>
    </source>
</evidence>
<evidence type="ECO:0000313" key="7">
    <source>
        <dbReference type="Proteomes" id="UP000515804"/>
    </source>
</evidence>
<dbReference type="PANTHER" id="PTHR43563">
    <property type="entry name" value="AMINE OXIDASE"/>
    <property type="match status" value="1"/>
</dbReference>
<sequence length="530" mass="57306">MGRTPLFRLLQRAAAIARASRHQRMPLDEFVDAVHAQRIDRRRRRLLQGAGASALLAGCSSVPAPMRAGAADEVVIVGAGIAGLTAAWRLRQQGVRVRVFEAQERIGGRMLSLRDPSLFPNGADGQVIELGGELIDTGHARIRALAGELGIALDDLLDGDRDHETWFFDGRAIGEAELVRAFVPVAAAIERDLASAGDGAYDHTDSNPAFRALDAMSISQWFDRNGVTGWLRKLLDVAYTTEMGLEIDQQSALNFLTFVGTEDKDAFKIFGESDERFHVRGGNDLIPRTLGTKLTDAIEPGHVLEAIRGEAGGYVLTFRKGATSREVRARQVILALPFTLLRKVRVDVELPALKKHAIEQLTYGTNAKLMIGFERRTWREHGANGASMSDLAYQTTWDTSRKQAGIAGALTNFTGGRHGIELGQGTPKQQAEAAVRDLERLFPGIAAARGNAREARMHWPSNPWVLGSYACFRPGDWAGLGGVMGESVGGLHFAGEHCSVEAQGFMEGGCESGELAAQAVLAQRGIARAA</sequence>
<dbReference type="SUPFAM" id="SSF51905">
    <property type="entry name" value="FAD/NAD(P)-binding domain"/>
    <property type="match status" value="1"/>
</dbReference>
<keyword evidence="7" id="KW-1185">Reference proteome</keyword>
<dbReference type="PRINTS" id="PR00757">
    <property type="entry name" value="AMINEOXDASEF"/>
</dbReference>
<evidence type="ECO:0000313" key="6">
    <source>
        <dbReference type="EMBL" id="QNN70560.1"/>
    </source>
</evidence>
<dbReference type="InterPro" id="IPR050703">
    <property type="entry name" value="Flavin_MAO"/>
</dbReference>
<keyword evidence="3" id="KW-0560">Oxidoreductase</keyword>
<name>A0A7G9SRT5_9GAMM</name>
<dbReference type="Gene3D" id="3.50.50.60">
    <property type="entry name" value="FAD/NAD(P)-binding domain"/>
    <property type="match status" value="1"/>
</dbReference>
<feature type="domain" description="Amine oxidase" evidence="5">
    <location>
        <begin position="81"/>
        <end position="521"/>
    </location>
</feature>
<dbReference type="InterPro" id="IPR001613">
    <property type="entry name" value="Flavin_amine_oxidase"/>
</dbReference>
<dbReference type="RefSeq" id="WP_187553076.1">
    <property type="nucleotide sequence ID" value="NZ_BMZL01000001.1"/>
</dbReference>
<proteinExistence type="inferred from homology"/>
<feature type="binding site" evidence="4">
    <location>
        <begin position="101"/>
        <end position="102"/>
    </location>
    <ligand>
        <name>FAD</name>
        <dbReference type="ChEBI" id="CHEBI:57692"/>
    </ligand>
</feature>
<comment type="cofactor">
    <cofactor evidence="1">
        <name>FAD</name>
        <dbReference type="ChEBI" id="CHEBI:57692"/>
    </cofactor>
</comment>
<dbReference type="GO" id="GO:0016491">
    <property type="term" value="F:oxidoreductase activity"/>
    <property type="evidence" value="ECO:0007669"/>
    <property type="project" value="UniProtKB-KW"/>
</dbReference>
<feature type="binding site" evidence="4">
    <location>
        <position position="413"/>
    </location>
    <ligand>
        <name>substrate</name>
    </ligand>
</feature>
<protein>
    <submittedName>
        <fullName evidence="6">FAD-dependent oxidoreductase</fullName>
    </submittedName>
</protein>
<gene>
    <name evidence="6" type="ORF">H9L16_02740</name>
</gene>
<evidence type="ECO:0000256" key="4">
    <source>
        <dbReference type="PIRSR" id="PIRSR601613-1"/>
    </source>
</evidence>
<dbReference type="InterPro" id="IPR002937">
    <property type="entry name" value="Amino_oxidase"/>
</dbReference>
<evidence type="ECO:0000259" key="5">
    <source>
        <dbReference type="Pfam" id="PF01593"/>
    </source>
</evidence>
<evidence type="ECO:0000256" key="1">
    <source>
        <dbReference type="ARBA" id="ARBA00001974"/>
    </source>
</evidence>
<reference evidence="6 7" key="1">
    <citation type="submission" date="2020-08" db="EMBL/GenBank/DDBJ databases">
        <title>Genome sequence of Thermomonas carbonis KCTC 42013T.</title>
        <authorList>
            <person name="Hyun D.-W."/>
            <person name="Bae J.-W."/>
        </authorList>
    </citation>
    <scope>NUCLEOTIDE SEQUENCE [LARGE SCALE GENOMIC DNA]</scope>
    <source>
        <strain evidence="6 7">KCTC 42013</strain>
    </source>
</reference>
<dbReference type="SUPFAM" id="SSF54373">
    <property type="entry name" value="FAD-linked reductases, C-terminal domain"/>
    <property type="match status" value="1"/>
</dbReference>